<evidence type="ECO:0008006" key="4">
    <source>
        <dbReference type="Google" id="ProtNLM"/>
    </source>
</evidence>
<dbReference type="FunFam" id="1.10.12.10:FF:000001">
    <property type="entry name" value="Probable enoyl-CoA hydratase, mitochondrial"/>
    <property type="match status" value="1"/>
</dbReference>
<dbReference type="InterPro" id="IPR001753">
    <property type="entry name" value="Enoyl-CoA_hydra/iso"/>
</dbReference>
<comment type="similarity">
    <text evidence="1">Belongs to the enoyl-CoA hydratase/isomerase family.</text>
</comment>
<reference evidence="3" key="1">
    <citation type="submission" date="2018-05" db="EMBL/GenBank/DDBJ databases">
        <authorList>
            <person name="Lanie J.A."/>
            <person name="Ng W.-L."/>
            <person name="Kazmierczak K.M."/>
            <person name="Andrzejewski T.M."/>
            <person name="Davidsen T.M."/>
            <person name="Wayne K.J."/>
            <person name="Tettelin H."/>
            <person name="Glass J.I."/>
            <person name="Rusch D."/>
            <person name="Podicherti R."/>
            <person name="Tsui H.-C.T."/>
            <person name="Winkler M.E."/>
        </authorList>
    </citation>
    <scope>NUCLEOTIDE SEQUENCE</scope>
</reference>
<gene>
    <name evidence="3" type="ORF">METZ01_LOCUS104463</name>
</gene>
<organism evidence="3">
    <name type="scientific">marine metagenome</name>
    <dbReference type="NCBI Taxonomy" id="408172"/>
    <lineage>
        <taxon>unclassified sequences</taxon>
        <taxon>metagenomes</taxon>
        <taxon>ecological metagenomes</taxon>
    </lineage>
</organism>
<dbReference type="PANTHER" id="PTHR11941">
    <property type="entry name" value="ENOYL-COA HYDRATASE-RELATED"/>
    <property type="match status" value="1"/>
</dbReference>
<dbReference type="AlphaFoldDB" id="A0A381WGK0"/>
<sequence length="243" mass="26620">MNRPQVANAMNTVMGGELRDLFRNIINDTEGLRCVVLTGAGERAFCAGADLKERNGMTDAQWSRQHAVFESAALAIMDCPLPLIGAVNGAAFGGGMELVLACDFAWGSSTARFALTETTLGIIPGLGSTQYLPRAVGTRRAKEIIFSGLPFQADEALEWGLLNRLCRPENLVDEVMTMAHRIAANAPIAIHEAKQSLNHALQADLKEGYEFELERYRRTVPTRDRLEGIAAFNEKRKPVFKGE</sequence>
<dbReference type="Gene3D" id="3.90.226.10">
    <property type="entry name" value="2-enoyl-CoA Hydratase, Chain A, domain 1"/>
    <property type="match status" value="1"/>
</dbReference>
<dbReference type="GO" id="GO:0006635">
    <property type="term" value="P:fatty acid beta-oxidation"/>
    <property type="evidence" value="ECO:0007669"/>
    <property type="project" value="TreeGrafter"/>
</dbReference>
<evidence type="ECO:0000256" key="2">
    <source>
        <dbReference type="ARBA" id="ARBA00023239"/>
    </source>
</evidence>
<dbReference type="PROSITE" id="PS00166">
    <property type="entry name" value="ENOYL_COA_HYDRATASE"/>
    <property type="match status" value="1"/>
</dbReference>
<dbReference type="SUPFAM" id="SSF52096">
    <property type="entry name" value="ClpP/crotonase"/>
    <property type="match status" value="1"/>
</dbReference>
<dbReference type="CDD" id="cd06558">
    <property type="entry name" value="crotonase-like"/>
    <property type="match status" value="1"/>
</dbReference>
<accession>A0A381WGK0</accession>
<keyword evidence="2" id="KW-0456">Lyase</keyword>
<dbReference type="Pfam" id="PF00378">
    <property type="entry name" value="ECH_1"/>
    <property type="match status" value="1"/>
</dbReference>
<dbReference type="InterPro" id="IPR029045">
    <property type="entry name" value="ClpP/crotonase-like_dom_sf"/>
</dbReference>
<protein>
    <recommendedName>
        <fullName evidence="4">Enoyl-CoA hydratase</fullName>
    </recommendedName>
</protein>
<dbReference type="InterPro" id="IPR014748">
    <property type="entry name" value="Enoyl-CoA_hydra_C"/>
</dbReference>
<dbReference type="InterPro" id="IPR018376">
    <property type="entry name" value="Enoyl-CoA_hyd/isom_CS"/>
</dbReference>
<dbReference type="FunFam" id="3.90.226.10:FF:000009">
    <property type="entry name" value="Carnitinyl-CoA dehydratase"/>
    <property type="match status" value="1"/>
</dbReference>
<dbReference type="PANTHER" id="PTHR11941:SF54">
    <property type="entry name" value="ENOYL-COA HYDRATASE, MITOCHONDRIAL"/>
    <property type="match status" value="1"/>
</dbReference>
<name>A0A381WGK0_9ZZZZ</name>
<dbReference type="GO" id="GO:0016836">
    <property type="term" value="F:hydro-lyase activity"/>
    <property type="evidence" value="ECO:0007669"/>
    <property type="project" value="UniProtKB-ARBA"/>
</dbReference>
<evidence type="ECO:0000313" key="3">
    <source>
        <dbReference type="EMBL" id="SVA51609.1"/>
    </source>
</evidence>
<dbReference type="Gene3D" id="1.10.12.10">
    <property type="entry name" value="Lyase 2-enoyl-coa Hydratase, Chain A, domain 2"/>
    <property type="match status" value="1"/>
</dbReference>
<evidence type="ECO:0000256" key="1">
    <source>
        <dbReference type="ARBA" id="ARBA00005254"/>
    </source>
</evidence>
<proteinExistence type="inferred from homology"/>
<dbReference type="EMBL" id="UINC01011738">
    <property type="protein sequence ID" value="SVA51609.1"/>
    <property type="molecule type" value="Genomic_DNA"/>
</dbReference>